<comment type="caution">
    <text evidence="1">The sequence shown here is derived from an EMBL/GenBank/DDBJ whole genome shotgun (WGS) entry which is preliminary data.</text>
</comment>
<dbReference type="AlphaFoldDB" id="A0A9X4B260"/>
<dbReference type="EMBL" id="JAMRYU010000057">
    <property type="protein sequence ID" value="MDC4242634.1"/>
    <property type="molecule type" value="Genomic_DNA"/>
</dbReference>
<accession>A0A9X4B260</accession>
<sequence>MEIQKVFLDWWKPEIGDLATGRYANIVAISSQRDIDAVKIYKGEPYAIPLFTEGQLRKFIEDKTNGLLDVECNDLNDDYYFYTIRIFEIKELEYGKEFGEILIEEYIECEDLLQAYWKVACMVAKEGLNEI</sequence>
<evidence type="ECO:0000313" key="1">
    <source>
        <dbReference type="EMBL" id="MDC4242634.1"/>
    </source>
</evidence>
<keyword evidence="2" id="KW-1185">Reference proteome</keyword>
<gene>
    <name evidence="1" type="ORF">NE398_21160</name>
</gene>
<dbReference type="Proteomes" id="UP001141183">
    <property type="component" value="Unassembled WGS sequence"/>
</dbReference>
<proteinExistence type="predicted"/>
<reference evidence="1" key="1">
    <citation type="submission" date="2022-05" db="EMBL/GenBank/DDBJ databases">
        <title>Draft genome sequence of Clostridium tertium strain CP3 isolated from Peru.</title>
        <authorList>
            <person name="Hurtado R."/>
            <person name="Lima L."/>
            <person name="Sousa T."/>
            <person name="Jaiswal A.K."/>
            <person name="Tiwari S."/>
            <person name="Maturrano L."/>
            <person name="Brenig B."/>
            <person name="Azevedo V."/>
        </authorList>
    </citation>
    <scope>NUCLEOTIDE SEQUENCE</scope>
    <source>
        <strain evidence="1">CP3</strain>
    </source>
</reference>
<protein>
    <submittedName>
        <fullName evidence="1">Uncharacterized protein</fullName>
    </submittedName>
</protein>
<name>A0A9X4B260_9CLOT</name>
<evidence type="ECO:0000313" key="2">
    <source>
        <dbReference type="Proteomes" id="UP001141183"/>
    </source>
</evidence>
<organism evidence="1 2">
    <name type="scientific">Clostridium tertium</name>
    <dbReference type="NCBI Taxonomy" id="1559"/>
    <lineage>
        <taxon>Bacteria</taxon>
        <taxon>Bacillati</taxon>
        <taxon>Bacillota</taxon>
        <taxon>Clostridia</taxon>
        <taxon>Eubacteriales</taxon>
        <taxon>Clostridiaceae</taxon>
        <taxon>Clostridium</taxon>
    </lineage>
</organism>